<protein>
    <recommendedName>
        <fullName evidence="9">Trk system potassium uptake protein TrkA</fullName>
    </recommendedName>
</protein>
<dbReference type="NCBIfam" id="NF007039">
    <property type="entry name" value="PRK09496.3-2"/>
    <property type="match status" value="1"/>
</dbReference>
<sequence length="449" mass="50628">MDIKIVIIGVGEVGFNLVKALSKEKFDITVIDIKEEKCQRITNTMDVRAIVGDGASQRILQQLDMTNIDYLLALTRIDEVNLVAAKSAYEMGAKKIICRLRNTEYSHESAIITPEQFGIDYVVYPEKAAQRDIENLIRQTSAVDLEEFKNGQINMVGIKIAHSSPLVGRNIKNVELSNPYIPHKLALVIRENESFIPPKETIYKKDDIGYFIGKAKDINEIQRMAGKPAFKVKNIMILGAGKIGRLLAKSLQSDYNVRIVEQNFEKAKKFGKTLTDTLILQANGLDIDFLNSENIQETDCFIAATENEQTNILASLLVKHYGVKQVILHITTTNYFKAVRRIGVDAVVSKNISAVNEVLKLIRSDQQDLPVSSFEDLNVDAIELSVVQECRYIRKKLTIDQIPEELCIGAICRNNEMIIPNNHTEIYAEDELLVITKEENISIVEKLFQ</sequence>
<feature type="domain" description="RCK C-terminal" evidence="7">
    <location>
        <begin position="143"/>
        <end position="227"/>
    </location>
</feature>
<dbReference type="InterPro" id="IPR003148">
    <property type="entry name" value="RCK_N"/>
</dbReference>
<evidence type="ECO:0000256" key="3">
    <source>
        <dbReference type="ARBA" id="ARBA00022958"/>
    </source>
</evidence>
<evidence type="ECO:0000259" key="6">
    <source>
        <dbReference type="PROSITE" id="PS51201"/>
    </source>
</evidence>
<gene>
    <name evidence="8" type="ORF">METZ01_LOCUS78110</name>
</gene>
<keyword evidence="4" id="KW-0520">NAD</keyword>
<dbReference type="Pfam" id="PF02080">
    <property type="entry name" value="TrkA_C"/>
    <property type="match status" value="1"/>
</dbReference>
<dbReference type="PROSITE" id="PS51201">
    <property type="entry name" value="RCK_N"/>
    <property type="match status" value="2"/>
</dbReference>
<keyword evidence="2" id="KW-0633">Potassium transport</keyword>
<keyword evidence="5" id="KW-0406">Ion transport</keyword>
<evidence type="ECO:0008006" key="9">
    <source>
        <dbReference type="Google" id="ProtNLM"/>
    </source>
</evidence>
<dbReference type="AlphaFoldDB" id="A0A381UAL5"/>
<dbReference type="Gene3D" id="3.40.50.720">
    <property type="entry name" value="NAD(P)-binding Rossmann-like Domain"/>
    <property type="match status" value="2"/>
</dbReference>
<accession>A0A381UAL5</accession>
<dbReference type="Gene3D" id="3.30.70.1450">
    <property type="entry name" value="Regulator of K+ conductance, C-terminal domain"/>
    <property type="match status" value="2"/>
</dbReference>
<dbReference type="InterPro" id="IPR036291">
    <property type="entry name" value="NAD(P)-bd_dom_sf"/>
</dbReference>
<organism evidence="8">
    <name type="scientific">marine metagenome</name>
    <dbReference type="NCBI Taxonomy" id="408172"/>
    <lineage>
        <taxon>unclassified sequences</taxon>
        <taxon>metagenomes</taxon>
        <taxon>ecological metagenomes</taxon>
    </lineage>
</organism>
<feature type="domain" description="RCK C-terminal" evidence="7">
    <location>
        <begin position="369"/>
        <end position="449"/>
    </location>
</feature>
<keyword evidence="3" id="KW-0630">Potassium</keyword>
<name>A0A381UAL5_9ZZZZ</name>
<evidence type="ECO:0000256" key="2">
    <source>
        <dbReference type="ARBA" id="ARBA00022538"/>
    </source>
</evidence>
<evidence type="ECO:0000259" key="7">
    <source>
        <dbReference type="PROSITE" id="PS51202"/>
    </source>
</evidence>
<dbReference type="Pfam" id="PF02254">
    <property type="entry name" value="TrkA_N"/>
    <property type="match status" value="2"/>
</dbReference>
<dbReference type="InterPro" id="IPR006037">
    <property type="entry name" value="RCK_C"/>
</dbReference>
<dbReference type="EMBL" id="UINC01006066">
    <property type="protein sequence ID" value="SVA25256.1"/>
    <property type="molecule type" value="Genomic_DNA"/>
</dbReference>
<dbReference type="PROSITE" id="PS51202">
    <property type="entry name" value="RCK_C"/>
    <property type="match status" value="2"/>
</dbReference>
<dbReference type="InterPro" id="IPR006036">
    <property type="entry name" value="K_uptake_TrkA"/>
</dbReference>
<evidence type="ECO:0000313" key="8">
    <source>
        <dbReference type="EMBL" id="SVA25256.1"/>
    </source>
</evidence>
<dbReference type="GO" id="GO:0015079">
    <property type="term" value="F:potassium ion transmembrane transporter activity"/>
    <property type="evidence" value="ECO:0007669"/>
    <property type="project" value="InterPro"/>
</dbReference>
<evidence type="ECO:0000256" key="1">
    <source>
        <dbReference type="ARBA" id="ARBA00022448"/>
    </source>
</evidence>
<keyword evidence="1" id="KW-0813">Transport</keyword>
<dbReference type="PANTHER" id="PTHR43833">
    <property type="entry name" value="POTASSIUM CHANNEL PROTEIN 2-RELATED-RELATED"/>
    <property type="match status" value="1"/>
</dbReference>
<dbReference type="PANTHER" id="PTHR43833:SF5">
    <property type="entry name" value="TRK SYSTEM POTASSIUM UPTAKE PROTEIN TRKA"/>
    <property type="match status" value="1"/>
</dbReference>
<evidence type="ECO:0000256" key="4">
    <source>
        <dbReference type="ARBA" id="ARBA00023027"/>
    </source>
</evidence>
<feature type="domain" description="RCK N-terminal" evidence="6">
    <location>
        <begin position="2"/>
        <end position="123"/>
    </location>
</feature>
<proteinExistence type="predicted"/>
<dbReference type="SUPFAM" id="SSF116726">
    <property type="entry name" value="TrkA C-terminal domain-like"/>
    <property type="match status" value="2"/>
</dbReference>
<evidence type="ECO:0000256" key="5">
    <source>
        <dbReference type="ARBA" id="ARBA00023065"/>
    </source>
</evidence>
<dbReference type="InterPro" id="IPR036721">
    <property type="entry name" value="RCK_C_sf"/>
</dbReference>
<dbReference type="PRINTS" id="PR00335">
    <property type="entry name" value="KUPTAKETRKA"/>
</dbReference>
<feature type="domain" description="RCK N-terminal" evidence="6">
    <location>
        <begin position="232"/>
        <end position="348"/>
    </location>
</feature>
<dbReference type="GO" id="GO:0005886">
    <property type="term" value="C:plasma membrane"/>
    <property type="evidence" value="ECO:0007669"/>
    <property type="project" value="InterPro"/>
</dbReference>
<dbReference type="SUPFAM" id="SSF51735">
    <property type="entry name" value="NAD(P)-binding Rossmann-fold domains"/>
    <property type="match status" value="2"/>
</dbReference>
<reference evidence="8" key="1">
    <citation type="submission" date="2018-05" db="EMBL/GenBank/DDBJ databases">
        <authorList>
            <person name="Lanie J.A."/>
            <person name="Ng W.-L."/>
            <person name="Kazmierczak K.M."/>
            <person name="Andrzejewski T.M."/>
            <person name="Davidsen T.M."/>
            <person name="Wayne K.J."/>
            <person name="Tettelin H."/>
            <person name="Glass J.I."/>
            <person name="Rusch D."/>
            <person name="Podicherti R."/>
            <person name="Tsui H.-C.T."/>
            <person name="Winkler M.E."/>
        </authorList>
    </citation>
    <scope>NUCLEOTIDE SEQUENCE</scope>
</reference>
<dbReference type="InterPro" id="IPR050721">
    <property type="entry name" value="Trk_Ktr_HKT_K-transport"/>
</dbReference>
<dbReference type="NCBIfam" id="NF007031">
    <property type="entry name" value="PRK09496.1-2"/>
    <property type="match status" value="1"/>
</dbReference>